<keyword evidence="3" id="KW-1185">Reference proteome</keyword>
<gene>
    <name evidence="2" type="ORF">AQUCO_01000342v1</name>
</gene>
<feature type="domain" description="F-box" evidence="1">
    <location>
        <begin position="17"/>
        <end position="62"/>
    </location>
</feature>
<evidence type="ECO:0000313" key="2">
    <source>
        <dbReference type="EMBL" id="PIA52400.1"/>
    </source>
</evidence>
<dbReference type="SUPFAM" id="SSF81383">
    <property type="entry name" value="F-box domain"/>
    <property type="match status" value="1"/>
</dbReference>
<dbReference type="InterPro" id="IPR050796">
    <property type="entry name" value="SCF_F-box_component"/>
</dbReference>
<dbReference type="Gene3D" id="1.20.1280.50">
    <property type="match status" value="1"/>
</dbReference>
<reference evidence="2 3" key="1">
    <citation type="submission" date="2017-09" db="EMBL/GenBank/DDBJ databases">
        <title>WGS assembly of Aquilegia coerulea Goldsmith.</title>
        <authorList>
            <person name="Hodges S."/>
            <person name="Kramer E."/>
            <person name="Nordborg M."/>
            <person name="Tomkins J."/>
            <person name="Borevitz J."/>
            <person name="Derieg N."/>
            <person name="Yan J."/>
            <person name="Mihaltcheva S."/>
            <person name="Hayes R.D."/>
            <person name="Rokhsar D."/>
        </authorList>
    </citation>
    <scope>NUCLEOTIDE SEQUENCE [LARGE SCALE GENOMIC DNA]</scope>
    <source>
        <strain evidence="3">cv. Goldsmith</strain>
    </source>
</reference>
<dbReference type="Pfam" id="PF07734">
    <property type="entry name" value="FBA_1"/>
    <property type="match status" value="1"/>
</dbReference>
<dbReference type="PANTHER" id="PTHR31672:SF13">
    <property type="entry name" value="F-BOX PROTEIN CPR30-LIKE"/>
    <property type="match status" value="1"/>
</dbReference>
<dbReference type="InParanoid" id="A0A2G5E9J6"/>
<dbReference type="InterPro" id="IPR001810">
    <property type="entry name" value="F-box_dom"/>
</dbReference>
<dbReference type="InterPro" id="IPR017451">
    <property type="entry name" value="F-box-assoc_interact_dom"/>
</dbReference>
<dbReference type="AlphaFoldDB" id="A0A2G5E9J6"/>
<proteinExistence type="predicted"/>
<dbReference type="STRING" id="218851.A0A2G5E9J6"/>
<dbReference type="PROSITE" id="PS50181">
    <property type="entry name" value="FBOX"/>
    <property type="match status" value="1"/>
</dbReference>
<dbReference type="Proteomes" id="UP000230069">
    <property type="component" value="Unassembled WGS sequence"/>
</dbReference>
<accession>A0A2G5E9J6</accession>
<dbReference type="OrthoDB" id="1867629at2759"/>
<name>A0A2G5E9J6_AQUCA</name>
<evidence type="ECO:0000313" key="3">
    <source>
        <dbReference type="Proteomes" id="UP000230069"/>
    </source>
</evidence>
<dbReference type="NCBIfam" id="TIGR01640">
    <property type="entry name" value="F_box_assoc_1"/>
    <property type="match status" value="1"/>
</dbReference>
<dbReference type="EMBL" id="KZ305027">
    <property type="protein sequence ID" value="PIA52400.1"/>
    <property type="molecule type" value="Genomic_DNA"/>
</dbReference>
<sequence length="392" mass="44718">MEGGTRRKISQEIDSDSNDSVSLPQDILIDILSRLSVKLLLQCKCVSKYWLKLITSHDFIKLQVDHANKNNPRFIFTATNSRHPSTMTLFTLDYEAVQHNAFVSIIDYNCMLSGSFKIVGSCNGLVCLSDYQTCIALCNPATREIVLEPFSIFGKLPDQFVLGFGYDFVKDVYKVVRFDICWRRSDEKDDCQLFVYTVGTKSWRKIPTPGRFHFSHNVPYMNGALHWFKLSTKCNPHLQPNFRSIISFDVGSEKSQKIPTVSFSYKDVFGFCLGVLQGCLSLCIVPNDKKQIDIWLMKEYGVKESWTKLFSFNYSPMYARSAPLVVRKNGEVLIAPDRRSGAINTDRASSLHMYSYDPTSKTLYLCLYTIRMWNSVSTYAESLVSIASFSGR</sequence>
<dbReference type="SMART" id="SM00256">
    <property type="entry name" value="FBOX"/>
    <property type="match status" value="1"/>
</dbReference>
<protein>
    <recommendedName>
        <fullName evidence="1">F-box domain-containing protein</fullName>
    </recommendedName>
</protein>
<dbReference type="InterPro" id="IPR036047">
    <property type="entry name" value="F-box-like_dom_sf"/>
</dbReference>
<evidence type="ECO:0000259" key="1">
    <source>
        <dbReference type="PROSITE" id="PS50181"/>
    </source>
</evidence>
<dbReference type="InterPro" id="IPR006527">
    <property type="entry name" value="F-box-assoc_dom_typ1"/>
</dbReference>
<dbReference type="FunCoup" id="A0A2G5E9J6">
    <property type="interactions" value="419"/>
</dbReference>
<dbReference type="Pfam" id="PF12937">
    <property type="entry name" value="F-box-like"/>
    <property type="match status" value="1"/>
</dbReference>
<dbReference type="PANTHER" id="PTHR31672">
    <property type="entry name" value="BNACNNG10540D PROTEIN"/>
    <property type="match status" value="1"/>
</dbReference>
<organism evidence="2 3">
    <name type="scientific">Aquilegia coerulea</name>
    <name type="common">Rocky mountain columbine</name>
    <dbReference type="NCBI Taxonomy" id="218851"/>
    <lineage>
        <taxon>Eukaryota</taxon>
        <taxon>Viridiplantae</taxon>
        <taxon>Streptophyta</taxon>
        <taxon>Embryophyta</taxon>
        <taxon>Tracheophyta</taxon>
        <taxon>Spermatophyta</taxon>
        <taxon>Magnoliopsida</taxon>
        <taxon>Ranunculales</taxon>
        <taxon>Ranunculaceae</taxon>
        <taxon>Thalictroideae</taxon>
        <taxon>Aquilegia</taxon>
    </lineage>
</organism>